<comment type="subcellular location">
    <subcellularLocation>
        <location evidence="1">Nucleus</location>
    </subcellularLocation>
</comment>
<evidence type="ECO:0000256" key="7">
    <source>
        <dbReference type="ARBA" id="ARBA00041190"/>
    </source>
</evidence>
<dbReference type="GO" id="GO:0071039">
    <property type="term" value="P:nuclear polyadenylation-dependent CUT catabolic process"/>
    <property type="evidence" value="ECO:0007669"/>
    <property type="project" value="TreeGrafter"/>
</dbReference>
<feature type="compositionally biased region" description="Polar residues" evidence="10">
    <location>
        <begin position="245"/>
        <end position="258"/>
    </location>
</feature>
<evidence type="ECO:0000256" key="9">
    <source>
        <dbReference type="PROSITE-ProRule" id="PRU00047"/>
    </source>
</evidence>
<dbReference type="GO" id="GO:0008270">
    <property type="term" value="F:zinc ion binding"/>
    <property type="evidence" value="ECO:0007669"/>
    <property type="project" value="UniProtKB-KW"/>
</dbReference>
<feature type="region of interest" description="Disordered" evidence="10">
    <location>
        <begin position="230"/>
        <end position="259"/>
    </location>
</feature>
<reference evidence="13" key="2">
    <citation type="submission" date="2025-08" db="UniProtKB">
        <authorList>
            <consortium name="RefSeq"/>
        </authorList>
    </citation>
    <scope>IDENTIFICATION</scope>
</reference>
<evidence type="ECO:0000313" key="13">
    <source>
        <dbReference type="RefSeq" id="XP_023944061.2"/>
    </source>
</evidence>
<keyword evidence="12" id="KW-1185">Reference proteome</keyword>
<feature type="compositionally biased region" description="Polar residues" evidence="10">
    <location>
        <begin position="296"/>
        <end position="329"/>
    </location>
</feature>
<feature type="region of interest" description="Disordered" evidence="10">
    <location>
        <begin position="28"/>
        <end position="106"/>
    </location>
</feature>
<feature type="compositionally biased region" description="Basic and acidic residues" evidence="10">
    <location>
        <begin position="165"/>
        <end position="176"/>
    </location>
</feature>
<feature type="region of interest" description="Disordered" evidence="10">
    <location>
        <begin position="151"/>
        <end position="189"/>
    </location>
</feature>
<name>A0A6J1NLP8_BICAN</name>
<dbReference type="KEGG" id="bany:112050131"/>
<dbReference type="GO" id="GO:0071031">
    <property type="term" value="P:nuclear mRNA surveillance of mRNA 3'-end processing"/>
    <property type="evidence" value="ECO:0007669"/>
    <property type="project" value="TreeGrafter"/>
</dbReference>
<evidence type="ECO:0000256" key="3">
    <source>
        <dbReference type="ARBA" id="ARBA00022737"/>
    </source>
</evidence>
<dbReference type="AlphaFoldDB" id="A0A6J1NLP8"/>
<dbReference type="GO" id="GO:0071037">
    <property type="term" value="P:nuclear polyadenylation-dependent snRNA catabolic process"/>
    <property type="evidence" value="ECO:0007669"/>
    <property type="project" value="TreeGrafter"/>
</dbReference>
<dbReference type="Gene3D" id="4.10.60.10">
    <property type="entry name" value="Zinc finger, CCHC-type"/>
    <property type="match status" value="2"/>
</dbReference>
<dbReference type="OrthoDB" id="7608935at2759"/>
<feature type="region of interest" description="Disordered" evidence="10">
    <location>
        <begin position="271"/>
        <end position="337"/>
    </location>
</feature>
<sequence length="1150" mass="130885">MEEEPSENDLERRMFALLHYADDTGTKVNLDQKDTNTVAETHSNSRRYWNKNSEQNTPYQKINTPYQKTATPKEPAAGTKHGVINSQHKKDDEENTSPPDLSIFQQPVPNNIRKTIEILENEDLHFVELESSDEDEIVEVALPPKPIITIESSDEDTLPVSIGSPEKKSIEKHETKTSGNREVTASPVPSVVSSVSDEFIRGDCIALNISSKHANNQSFDFSLHGADLLGQTPTRKRKKKRNKDTSTPNQTPVNSTPVSVDECFATPISKAKNKRQRTKSYRVTEISVPNPDVYDSDSNQSANEGSKNANPFSGNDKSLPSTDSDSNPSEIVKDLSNTVNVVDDNTINKETSITTTPKSTKKNTDSVNKSIIDLTEPDISNTTINENIVMGNVSGLIEDDVYDENTPVQDIQTCGSTKIPAILNADLDFDNLKGNNRVCNRQRYSLSTLRAEMEKFYNESWGGEDFNHREIQKNMSRDKNLWLIDPKDRMSSMSRRKTACGYCNRIGHRDDMCRMKPPVCFMCGSTGHFEPRCPRKICVNCGSPNYVYSTMCRNCSMWPKIRCIECGQNGHPASHCPDLWRRYHNTISLDRPLEENRQFKKHFQSYCSGCSRRGHFVHTCRISLPFSGLPINSPFVAVYRPIYPPICNNNFNENNLNQDNRQPDRSVSQDPNISSGLPPRNDCLKRQSKSPVNHDTHVNKKKNLGPPVDTEIRQETKSPINNNNGLQKKNQQNKEQTLVVKDMPDPNPKNAKTVEENSEIINKAPDVISVSEENHDKRGQIIQDNEVSDTSNVVTSARIYIPKEIVEMVKTEEGTIWLKEAVKKNNVILISDNIANYYLSIKGTLVNQEAFQAELRDWIATKQNKQKSVSESETDVPKESVNERSALCNDIPKNRNNILRKLNTAFESLKADLGDPNALYKELVYLQNRHQQLLKQKVISPQQLSNNKSNINVMLKKLNMLLLGQAGLADGSRHLTALHVLREKLINFRQKQIPITMREEIGEHYNCIFTAYPRDNYVDLLNMFYSRKRTETMKKRQNNKIFKKLKYNQKIKMNIQLQQNVNNTNNDNGQNESSVMTPVMAKAKKQLQFYHKKLLRTKPMDMVQKKRKTELIHKLHLQIASIEKASPTSKKQLKKMKKVQEQAQLFLSNI</sequence>
<dbReference type="SMART" id="SM00343">
    <property type="entry name" value="ZnF_C2HC"/>
    <property type="match status" value="4"/>
</dbReference>
<feature type="region of interest" description="Disordered" evidence="10">
    <location>
        <begin position="653"/>
        <end position="709"/>
    </location>
</feature>
<dbReference type="SUPFAM" id="SSF57756">
    <property type="entry name" value="Retrovirus zinc finger-like domains"/>
    <property type="match status" value="1"/>
</dbReference>
<dbReference type="InterPro" id="IPR036875">
    <property type="entry name" value="Znf_CCHC_sf"/>
</dbReference>
<keyword evidence="2" id="KW-0479">Metal-binding</keyword>
<dbReference type="PANTHER" id="PTHR46543:SF1">
    <property type="entry name" value="ZINC FINGER CCHC DOMAIN-CONTAINING PROTEIN 7"/>
    <property type="match status" value="1"/>
</dbReference>
<dbReference type="Proteomes" id="UP001652582">
    <property type="component" value="Chromosome 1"/>
</dbReference>
<evidence type="ECO:0000256" key="2">
    <source>
        <dbReference type="ARBA" id="ARBA00022723"/>
    </source>
</evidence>
<evidence type="ECO:0000256" key="4">
    <source>
        <dbReference type="ARBA" id="ARBA00022771"/>
    </source>
</evidence>
<reference evidence="12" key="1">
    <citation type="submission" date="2025-05" db="UniProtKB">
        <authorList>
            <consortium name="RefSeq"/>
        </authorList>
    </citation>
    <scope>NUCLEOTIDE SEQUENCE [LARGE SCALE GENOMIC DNA]</scope>
</reference>
<dbReference type="RefSeq" id="XP_023944061.2">
    <property type="nucleotide sequence ID" value="XM_024088293.2"/>
</dbReference>
<dbReference type="GO" id="GO:0071038">
    <property type="term" value="P:TRAMP-dependent tRNA surveillance pathway"/>
    <property type="evidence" value="ECO:0007669"/>
    <property type="project" value="TreeGrafter"/>
</dbReference>
<dbReference type="InterPro" id="IPR001878">
    <property type="entry name" value="Znf_CCHC"/>
</dbReference>
<dbReference type="GO" id="GO:0071035">
    <property type="term" value="P:nuclear polyadenylation-dependent rRNA catabolic process"/>
    <property type="evidence" value="ECO:0007669"/>
    <property type="project" value="TreeGrafter"/>
</dbReference>
<evidence type="ECO:0000313" key="12">
    <source>
        <dbReference type="Proteomes" id="UP001652582"/>
    </source>
</evidence>
<gene>
    <name evidence="13" type="primary">LOC112050131</name>
</gene>
<evidence type="ECO:0000256" key="1">
    <source>
        <dbReference type="ARBA" id="ARBA00004123"/>
    </source>
</evidence>
<dbReference type="GO" id="GO:0071036">
    <property type="term" value="P:nuclear polyadenylation-dependent snoRNA catabolic process"/>
    <property type="evidence" value="ECO:0007669"/>
    <property type="project" value="TreeGrafter"/>
</dbReference>
<feature type="compositionally biased region" description="Basic residues" evidence="10">
    <location>
        <begin position="271"/>
        <end position="280"/>
    </location>
</feature>
<dbReference type="GO" id="GO:0003723">
    <property type="term" value="F:RNA binding"/>
    <property type="evidence" value="ECO:0007669"/>
    <property type="project" value="TreeGrafter"/>
</dbReference>
<feature type="region of interest" description="Disordered" evidence="10">
    <location>
        <begin position="864"/>
        <end position="885"/>
    </location>
</feature>
<dbReference type="GeneID" id="112050131"/>
<dbReference type="PANTHER" id="PTHR46543">
    <property type="entry name" value="ZINC FINGER CCHC DOMAIN-CONTAINING PROTEIN 7"/>
    <property type="match status" value="1"/>
</dbReference>
<keyword evidence="4 9" id="KW-0863">Zinc-finger</keyword>
<keyword evidence="3" id="KW-0677">Repeat</keyword>
<keyword evidence="6" id="KW-0539">Nucleus</keyword>
<dbReference type="InterPro" id="IPR051644">
    <property type="entry name" value="TRAMP_AT-DNA-binding"/>
</dbReference>
<feature type="compositionally biased region" description="Polar residues" evidence="10">
    <location>
        <begin position="50"/>
        <end position="70"/>
    </location>
</feature>
<dbReference type="PROSITE" id="PS50158">
    <property type="entry name" value="ZF_CCHC"/>
    <property type="match status" value="2"/>
</dbReference>
<accession>A0A6J1NLP8</accession>
<organism evidence="12 13">
    <name type="scientific">Bicyclus anynana</name>
    <name type="common">Squinting bush brown butterfly</name>
    <dbReference type="NCBI Taxonomy" id="110368"/>
    <lineage>
        <taxon>Eukaryota</taxon>
        <taxon>Metazoa</taxon>
        <taxon>Ecdysozoa</taxon>
        <taxon>Arthropoda</taxon>
        <taxon>Hexapoda</taxon>
        <taxon>Insecta</taxon>
        <taxon>Pterygota</taxon>
        <taxon>Neoptera</taxon>
        <taxon>Endopterygota</taxon>
        <taxon>Lepidoptera</taxon>
        <taxon>Glossata</taxon>
        <taxon>Ditrysia</taxon>
        <taxon>Papilionoidea</taxon>
        <taxon>Nymphalidae</taxon>
        <taxon>Satyrinae</taxon>
        <taxon>Satyrini</taxon>
        <taxon>Mycalesina</taxon>
        <taxon>Bicyclus</taxon>
    </lineage>
</organism>
<evidence type="ECO:0000259" key="11">
    <source>
        <dbReference type="PROSITE" id="PS50158"/>
    </source>
</evidence>
<dbReference type="GO" id="GO:0031499">
    <property type="term" value="C:TRAMP complex"/>
    <property type="evidence" value="ECO:0007669"/>
    <property type="project" value="TreeGrafter"/>
</dbReference>
<feature type="compositionally biased region" description="Polar residues" evidence="10">
    <location>
        <begin position="665"/>
        <end position="675"/>
    </location>
</feature>
<evidence type="ECO:0000256" key="10">
    <source>
        <dbReference type="SAM" id="MobiDB-lite"/>
    </source>
</evidence>
<feature type="domain" description="CCHC-type" evidence="11">
    <location>
        <begin position="562"/>
        <end position="578"/>
    </location>
</feature>
<evidence type="ECO:0000256" key="8">
    <source>
        <dbReference type="ARBA" id="ARBA00043023"/>
    </source>
</evidence>
<protein>
    <recommendedName>
        <fullName evidence="7">Zinc finger CCHC domain-containing protein 7</fullName>
    </recommendedName>
    <alternativeName>
        <fullName evidence="8">TRAMP-like complex RNA-binding factor ZCCHC7</fullName>
    </alternativeName>
</protein>
<feature type="domain" description="CCHC-type" evidence="11">
    <location>
        <begin position="520"/>
        <end position="535"/>
    </location>
</feature>
<keyword evidence="5" id="KW-0862">Zinc</keyword>
<proteinExistence type="predicted"/>
<evidence type="ECO:0000256" key="5">
    <source>
        <dbReference type="ARBA" id="ARBA00022833"/>
    </source>
</evidence>
<evidence type="ECO:0000256" key="6">
    <source>
        <dbReference type="ARBA" id="ARBA00023242"/>
    </source>
</evidence>
<feature type="compositionally biased region" description="Polar residues" evidence="10">
    <location>
        <begin position="96"/>
        <end position="106"/>
    </location>
</feature>